<dbReference type="Pfam" id="PF03568">
    <property type="entry name" value="Separin_C"/>
    <property type="match status" value="1"/>
</dbReference>
<name>A0A3M7GDG6_HORWE</name>
<feature type="compositionally biased region" description="Basic and acidic residues" evidence="6">
    <location>
        <begin position="2022"/>
        <end position="2031"/>
    </location>
</feature>
<evidence type="ECO:0000256" key="1">
    <source>
        <dbReference type="ARBA" id="ARBA00000451"/>
    </source>
</evidence>
<feature type="compositionally biased region" description="Polar residues" evidence="6">
    <location>
        <begin position="1361"/>
        <end position="1377"/>
    </location>
</feature>
<keyword evidence="3" id="KW-0378">Hydrolase</keyword>
<feature type="compositionally biased region" description="Polar residues" evidence="6">
    <location>
        <begin position="259"/>
        <end position="271"/>
    </location>
</feature>
<dbReference type="GO" id="GO:0072686">
    <property type="term" value="C:mitotic spindle"/>
    <property type="evidence" value="ECO:0007669"/>
    <property type="project" value="TreeGrafter"/>
</dbReference>
<evidence type="ECO:0000313" key="8">
    <source>
        <dbReference type="EMBL" id="RMY99215.1"/>
    </source>
</evidence>
<accession>A0A3M7GDG6</accession>
<evidence type="ECO:0000313" key="9">
    <source>
        <dbReference type="Proteomes" id="UP000269539"/>
    </source>
</evidence>
<feature type="region of interest" description="Disordered" evidence="6">
    <location>
        <begin position="1360"/>
        <end position="1380"/>
    </location>
</feature>
<feature type="region of interest" description="Disordered" evidence="6">
    <location>
        <begin position="1218"/>
        <end position="1269"/>
    </location>
</feature>
<reference evidence="8 9" key="1">
    <citation type="journal article" date="2018" name="BMC Genomics">
        <title>Genomic evidence for intraspecific hybridization in a clonal and extremely halotolerant yeast.</title>
        <authorList>
            <person name="Gostincar C."/>
            <person name="Stajich J.E."/>
            <person name="Zupancic J."/>
            <person name="Zalar P."/>
            <person name="Gunde-Cimerman N."/>
        </authorList>
    </citation>
    <scope>NUCLEOTIDE SEQUENCE [LARGE SCALE GENOMIC DNA]</scope>
    <source>
        <strain evidence="8 9">EXF-10513</strain>
    </source>
</reference>
<dbReference type="InterPro" id="IPR005314">
    <property type="entry name" value="Peptidase_C50"/>
</dbReference>
<feature type="region of interest" description="Disordered" evidence="6">
    <location>
        <begin position="111"/>
        <end position="180"/>
    </location>
</feature>
<protein>
    <recommendedName>
        <fullName evidence="2">separase</fullName>
        <ecNumber evidence="2">3.4.22.49</ecNumber>
    </recommendedName>
</protein>
<evidence type="ECO:0000256" key="5">
    <source>
        <dbReference type="SAM" id="Coils"/>
    </source>
</evidence>
<feature type="compositionally biased region" description="Polar residues" evidence="6">
    <location>
        <begin position="111"/>
        <end position="122"/>
    </location>
</feature>
<dbReference type="InterPro" id="IPR011990">
    <property type="entry name" value="TPR-like_helical_dom_sf"/>
</dbReference>
<dbReference type="GO" id="GO:0051307">
    <property type="term" value="P:meiotic chromosome separation"/>
    <property type="evidence" value="ECO:0007669"/>
    <property type="project" value="TreeGrafter"/>
</dbReference>
<dbReference type="EMBL" id="QWIO01000344">
    <property type="protein sequence ID" value="RMY99215.1"/>
    <property type="molecule type" value="Genomic_DNA"/>
</dbReference>
<feature type="region of interest" description="Disordered" evidence="6">
    <location>
        <begin position="250"/>
        <end position="272"/>
    </location>
</feature>
<feature type="compositionally biased region" description="Low complexity" evidence="6">
    <location>
        <begin position="36"/>
        <end position="57"/>
    </location>
</feature>
<dbReference type="PROSITE" id="PS51700">
    <property type="entry name" value="SEPARIN"/>
    <property type="match status" value="1"/>
</dbReference>
<comment type="catalytic activity">
    <reaction evidence="1">
        <text>All bonds known to be hydrolyzed by this endopeptidase have arginine in P1 and an acidic residue in P4. P6 is often occupied by an acidic residue or by a hydroxy-amino-acid residue, the phosphorylation of which enhances cleavage.</text>
        <dbReference type="EC" id="3.4.22.49"/>
    </reaction>
</comment>
<dbReference type="GO" id="GO:0006508">
    <property type="term" value="P:proteolysis"/>
    <property type="evidence" value="ECO:0007669"/>
    <property type="project" value="InterPro"/>
</dbReference>
<evidence type="ECO:0000256" key="6">
    <source>
        <dbReference type="SAM" id="MobiDB-lite"/>
    </source>
</evidence>
<evidence type="ECO:0000256" key="2">
    <source>
        <dbReference type="ARBA" id="ARBA00012489"/>
    </source>
</evidence>
<feature type="compositionally biased region" description="Basic and acidic residues" evidence="6">
    <location>
        <begin position="1971"/>
        <end position="1986"/>
    </location>
</feature>
<evidence type="ECO:0000256" key="3">
    <source>
        <dbReference type="ARBA" id="ARBA00022801"/>
    </source>
</evidence>
<feature type="compositionally biased region" description="Polar residues" evidence="6">
    <location>
        <begin position="153"/>
        <end position="167"/>
    </location>
</feature>
<feature type="region of interest" description="Disordered" evidence="6">
    <location>
        <begin position="1966"/>
        <end position="2031"/>
    </location>
</feature>
<keyword evidence="5" id="KW-0175">Coiled coil</keyword>
<dbReference type="InterPro" id="IPR030397">
    <property type="entry name" value="SEPARIN_core_dom"/>
</dbReference>
<dbReference type="Gene3D" id="1.25.40.10">
    <property type="entry name" value="Tetratricopeptide repeat domain"/>
    <property type="match status" value="1"/>
</dbReference>
<dbReference type="GO" id="GO:0005634">
    <property type="term" value="C:nucleus"/>
    <property type="evidence" value="ECO:0007669"/>
    <property type="project" value="InterPro"/>
</dbReference>
<feature type="coiled-coil region" evidence="5">
    <location>
        <begin position="512"/>
        <end position="539"/>
    </location>
</feature>
<feature type="region of interest" description="Disordered" evidence="6">
    <location>
        <begin position="34"/>
        <end position="87"/>
    </location>
</feature>
<dbReference type="Proteomes" id="UP000269539">
    <property type="component" value="Unassembled WGS sequence"/>
</dbReference>
<keyword evidence="4" id="KW-0159">Chromosome partition</keyword>
<dbReference type="GO" id="GO:0044732">
    <property type="term" value="C:mitotic spindle pole body"/>
    <property type="evidence" value="ECO:0007669"/>
    <property type="project" value="TreeGrafter"/>
</dbReference>
<dbReference type="EC" id="3.4.22.49" evidence="2"/>
<feature type="domain" description="Peptidase C50" evidence="7">
    <location>
        <begin position="1801"/>
        <end position="1902"/>
    </location>
</feature>
<gene>
    <name evidence="8" type="ORF">D0864_04126</name>
</gene>
<dbReference type="PANTHER" id="PTHR12792">
    <property type="entry name" value="EXTRA SPINDLE POLES 1-RELATED"/>
    <property type="match status" value="1"/>
</dbReference>
<proteinExistence type="predicted"/>
<comment type="caution">
    <text evidence="8">The sequence shown here is derived from an EMBL/GenBank/DDBJ whole genome shotgun (WGS) entry which is preliminary data.</text>
</comment>
<dbReference type="SUPFAM" id="SSF48452">
    <property type="entry name" value="TPR-like"/>
    <property type="match status" value="1"/>
</dbReference>
<dbReference type="GO" id="GO:0004197">
    <property type="term" value="F:cysteine-type endopeptidase activity"/>
    <property type="evidence" value="ECO:0007669"/>
    <property type="project" value="InterPro"/>
</dbReference>
<organism evidence="8 9">
    <name type="scientific">Hortaea werneckii</name>
    <name type="common">Black yeast</name>
    <name type="synonym">Cladosporium werneckii</name>
    <dbReference type="NCBI Taxonomy" id="91943"/>
    <lineage>
        <taxon>Eukaryota</taxon>
        <taxon>Fungi</taxon>
        <taxon>Dikarya</taxon>
        <taxon>Ascomycota</taxon>
        <taxon>Pezizomycotina</taxon>
        <taxon>Dothideomycetes</taxon>
        <taxon>Dothideomycetidae</taxon>
        <taxon>Mycosphaerellales</taxon>
        <taxon>Teratosphaeriaceae</taxon>
        <taxon>Hortaea</taxon>
    </lineage>
</organism>
<dbReference type="GO" id="GO:0005737">
    <property type="term" value="C:cytoplasm"/>
    <property type="evidence" value="ECO:0007669"/>
    <property type="project" value="TreeGrafter"/>
</dbReference>
<dbReference type="PANTHER" id="PTHR12792:SF0">
    <property type="entry name" value="SEPARIN"/>
    <property type="match status" value="1"/>
</dbReference>
<evidence type="ECO:0000256" key="4">
    <source>
        <dbReference type="ARBA" id="ARBA00022829"/>
    </source>
</evidence>
<evidence type="ECO:0000259" key="7">
    <source>
        <dbReference type="PROSITE" id="PS51700"/>
    </source>
</evidence>
<sequence>MKATGTASPDAVKQALQTGCASTSTVSTLQRLLSPATTATSSGAKSSTRLTGTGSRTANTRSGNVPPRKGSTKPPVSVREDSPSPPLTVKARCALATDVVNISLKVLTEATNGSSTTKSGSARSRRQDSPTTQSDGQREERSSHITQPLKPRSGNSTPVRKTSPQQSEKPEEHPASLRLRKASQPTHLLAVAECASTGFSYLRSPEMTDGSVGAPNMQLVAGMLALAARLVALNLHSLAVKELTAVKRQLERPSKPAKGSQTTNVASSNRTKGTKPTIASLLHLDTGLKDQSEALPLAITYQQLVLKIIAMSHKAPEIESAVEYVNPDNMSSPTAFIMQQAELTSNKAKAATQLEAHSQILLGLCPKLSSSNDSEALESSENVSPKAAFKLQVSALRIRQQWWQLAGHQSNREKELLEPFSRCLAALLRRSNGTSRTYGEAQEALTSLEIDVIAASGAAFGLCHTLAMLAEKDGDDESALQWSQKLMLTCDDLSQQNAKRLATLATYVSKLATSGERDLQQLQAQVETLQRRLREQLSGSSADYDFLIVELARLSNIMHRDRQLTVQVSAARVVLIEAASFAQRYARSYPGRNDAQVQSIILSALRLSKGPEDVCKWATVDAVRLYVRSGVLGLVTEEASTKPLAKAWASSTSSLGFSVLLHSQLLRALKSEKLRGDELMYDEDTLDATERATMLEWQLNYALGLAERPKYRANLQSCLSKLSNELSSRYIISEHPLRRVRAASYILQVCGANPGLLPKEMVEDWLETPTLDIDRLGKDHGLRDYAKDVQSGFDVAKAFNTGAPKMEDFKPALLNWQSLIDLNGTTGTVSDCIDRIELVAHFLSSIASYAQVMGDEAVYLPTVHMLLRLCRASAYSEDIQVEATVGLSEQYLELGLSETAGSLLAECDRLVNKDSVSDLVMMRLLLAHATYLVSIDNPDAAQDYVRRAGEHRSKLPPEQVARGDRRAYELAHAQCWLNQSKYCQETGALEEALWAAKSAVRLLSSAWAAIERSLSDDSSQSVAEVVTMEPDKPKHDADNGLVSGISKLQLKPLDDKAVKAPEKGAAFWGLAPPMCKALMCLSDLYAHHGLFGDANYYSERAVNISESVGSKSITLRTRCQRARLLANAGRFDDATLCLEGVDQTEFRDNPILQIDLQRTKGILLCKEGSLRQAAQAYDCALQSVRRMQPTAPARNLERLESEEQTLVAKTADLKIDFESKTDARRKKPSTRATARPKAPVKGRKPAAAASTPRATGGRGKTKAAPGEGPTAIPYLLNKLMRQLLLEKGLMVIQSGCDDEVMSIIEDTASTITRTLQQRQLQFHYLMRQANETLESDISYNMLPESTLSFPAIVRQGRKLSSEGTSRPSLLPSPSKNSDGLVVAAKPPARSRQGAQGLTDLLLAARDCLIGTRSASLKFSSTAETYRECSMLSSTTLLLSAAGFSDSQSKLHPIREAMYLEQPRIHALECEQHAVFLDAGSSTEPFSWPDNAAKSGQEFLSAASFQEQYIDILPEPWTCVSLSLNHDCSELYVARYRAGQSPLIVRLPFSRRSPEDDDDDEDDFGYHKGKAELQDIIEASNYTCHNTNGGEAKAAKRTWWSEREALDKRLHELLINMENIWFGGFKGLFSQHARQPDLLARLRKSFDEILARYLPSRQAGKGRATPLRLDDKVLELFVGLGDDQDGLVDLDEQLADLLYFVVDMLQFGGEQNAYDEVDFDSMAVDVLDALRSYHEATAEQAAADAHLILILDKRLQAFPWENMPCLENASVSRLGSMLSLRQRLLAMRQSTAAEHGSYIVNRASGTYILNPSKDLKNTQNLLSAPLAKLAGAGQAQWTSMVQKAPSEEEFAKSLTEKSMLLYFGHGSGAQYIRPRTIRKLETCSQVVWLMGCSSGSVSEHGELEPSAVPLAYLMAGNKSAAVHEGGESKEQREEGGKCMAVLATLWDVTDKDIDRFSTAVGEEWGLWPPIDEAPKMESKAPKEKRQLDAPATPQQALKTPKTPRVRKTPAAAKTPARSRSRPRREVERKKSLVDAVARSRDACYLRYLNGAAPVVYGVPVYLSD</sequence>